<dbReference type="InterPro" id="IPR005178">
    <property type="entry name" value="Ostalpha/TMEM184C"/>
</dbReference>
<feature type="region of interest" description="Disordered" evidence="5">
    <location>
        <begin position="498"/>
        <end position="568"/>
    </location>
</feature>
<keyword evidence="2 6" id="KW-0812">Transmembrane</keyword>
<evidence type="ECO:0000313" key="8">
    <source>
        <dbReference type="Proteomes" id="UP001200034"/>
    </source>
</evidence>
<reference evidence="7" key="1">
    <citation type="journal article" date="2021" name="Mol. Ecol. Resour.">
        <title>Phylogenomic analyses of the genus Drosophila reveals genomic signals of climate adaptation.</title>
        <authorList>
            <person name="Li F."/>
            <person name="Rane R.V."/>
            <person name="Luria V."/>
            <person name="Xiong Z."/>
            <person name="Chen J."/>
            <person name="Li Z."/>
            <person name="Catullo R.A."/>
            <person name="Griffin P.C."/>
            <person name="Schiffer M."/>
            <person name="Pearce S."/>
            <person name="Lee S.F."/>
            <person name="McElroy K."/>
            <person name="Stocker A."/>
            <person name="Shirriffs J."/>
            <person name="Cockerell F."/>
            <person name="Coppin C."/>
            <person name="Sgro C.M."/>
            <person name="Karger A."/>
            <person name="Cain J.W."/>
            <person name="Weber J.A."/>
            <person name="Santpere G."/>
            <person name="Kirschner M.W."/>
            <person name="Hoffmann A.A."/>
            <person name="Oakeshott J.G."/>
            <person name="Zhang G."/>
        </authorList>
    </citation>
    <scope>NUCLEOTIDE SEQUENCE</scope>
    <source>
        <strain evidence="7">BGI-SZ-2011g</strain>
    </source>
</reference>
<comment type="caution">
    <text evidence="7">The sequence shown here is derived from an EMBL/GenBank/DDBJ whole genome shotgun (WGS) entry which is preliminary data.</text>
</comment>
<dbReference type="SMART" id="SM01417">
    <property type="entry name" value="Solute_trans_a"/>
    <property type="match status" value="1"/>
</dbReference>
<evidence type="ECO:0000256" key="4">
    <source>
        <dbReference type="ARBA" id="ARBA00023136"/>
    </source>
</evidence>
<dbReference type="GO" id="GO:0016020">
    <property type="term" value="C:membrane"/>
    <property type="evidence" value="ECO:0007669"/>
    <property type="project" value="UniProtKB-SubCell"/>
</dbReference>
<feature type="transmembrane region" description="Helical" evidence="6">
    <location>
        <begin position="15"/>
        <end position="39"/>
    </location>
</feature>
<protein>
    <recommendedName>
        <fullName evidence="9">Transmembrane protein 184C</fullName>
    </recommendedName>
</protein>
<dbReference type="AlphaFoldDB" id="A0AAD4PN54"/>
<evidence type="ECO:0000313" key="7">
    <source>
        <dbReference type="EMBL" id="KAH8377132.1"/>
    </source>
</evidence>
<feature type="region of interest" description="Disordered" evidence="5">
    <location>
        <begin position="368"/>
        <end position="422"/>
    </location>
</feature>
<evidence type="ECO:0000256" key="3">
    <source>
        <dbReference type="ARBA" id="ARBA00022989"/>
    </source>
</evidence>
<feature type="compositionally biased region" description="Low complexity" evidence="5">
    <location>
        <begin position="399"/>
        <end position="422"/>
    </location>
</feature>
<keyword evidence="4 6" id="KW-0472">Membrane</keyword>
<organism evidence="7 8">
    <name type="scientific">Drosophila rubida</name>
    <dbReference type="NCBI Taxonomy" id="30044"/>
    <lineage>
        <taxon>Eukaryota</taxon>
        <taxon>Metazoa</taxon>
        <taxon>Ecdysozoa</taxon>
        <taxon>Arthropoda</taxon>
        <taxon>Hexapoda</taxon>
        <taxon>Insecta</taxon>
        <taxon>Pterygota</taxon>
        <taxon>Neoptera</taxon>
        <taxon>Endopterygota</taxon>
        <taxon>Diptera</taxon>
        <taxon>Brachycera</taxon>
        <taxon>Muscomorpha</taxon>
        <taxon>Ephydroidea</taxon>
        <taxon>Drosophilidae</taxon>
        <taxon>Drosophila</taxon>
    </lineage>
</organism>
<evidence type="ECO:0008006" key="9">
    <source>
        <dbReference type="Google" id="ProtNLM"/>
    </source>
</evidence>
<feature type="transmembrane region" description="Helical" evidence="6">
    <location>
        <begin position="51"/>
        <end position="71"/>
    </location>
</feature>
<dbReference type="EMBL" id="JAJJHW010001127">
    <property type="protein sequence ID" value="KAH8377132.1"/>
    <property type="molecule type" value="Genomic_DNA"/>
</dbReference>
<evidence type="ECO:0000256" key="6">
    <source>
        <dbReference type="SAM" id="Phobius"/>
    </source>
</evidence>
<dbReference type="PANTHER" id="PTHR23423">
    <property type="entry name" value="ORGANIC SOLUTE TRANSPORTER-RELATED"/>
    <property type="match status" value="1"/>
</dbReference>
<feature type="transmembrane region" description="Helical" evidence="6">
    <location>
        <begin position="119"/>
        <end position="136"/>
    </location>
</feature>
<comment type="subcellular location">
    <subcellularLocation>
        <location evidence="1">Membrane</location>
        <topology evidence="1">Multi-pass membrane protein</topology>
    </subcellularLocation>
</comment>
<name>A0AAD4PN54_9MUSC</name>
<evidence type="ECO:0000256" key="2">
    <source>
        <dbReference type="ARBA" id="ARBA00022692"/>
    </source>
</evidence>
<gene>
    <name evidence="7" type="ORF">KR093_003671</name>
</gene>
<keyword evidence="3 6" id="KW-1133">Transmembrane helix</keyword>
<feature type="transmembrane region" description="Helical" evidence="6">
    <location>
        <begin position="86"/>
        <end position="107"/>
    </location>
</feature>
<sequence>MCRPDLRRFCEEWRIWIRPLLIITYVVFAIIVVPLLIVNSVKDGFQRKDQLILIGGLFVLSAVPISIWHIIQHVIHFTKPILQKHIIRILWMVPIYALNAWIGLFFPKHSIYVDSLRECYEAYVIYNFMVYLLHYLNLNMDLEATMQYKPQVYHFFPLCCIRPWVMGREFIHNCKHGILQYTVVRPITTFISVICELSGVYGEGEFAGNVAFPYIVVINNISQFVAMYCLVLFYRANKEDLKPMKPIPKFLCIKAVVFFSFFQGVLLNALVYYGLIKDIFGSDVGDANLASMLQNFLICIEMFIAAVAHIYSFPHHPFHINSPQYWNNPNHSWCRAFLSMMDISDMQEDVTEHLGVVSSSISRRFQGRSTYQPLARGPRRSSSESEYLIGKRQEESLPGGSSTQAAGAAAAGDNSNSNNYQQQQLHLPGSNMKQSSTRQRETHLHLRERDQQHFVGGVGPPQAGVSNFLQARTGASAAAPIPESNDDYALLLGTGRNQSASEWSNSTGGDEDNDNDIDDDVDDDDDDDDERDVDDDVDGVESADNVEQMPVVVVASTTRRRRDREYIT</sequence>
<keyword evidence="8" id="KW-1185">Reference proteome</keyword>
<evidence type="ECO:0000256" key="5">
    <source>
        <dbReference type="SAM" id="MobiDB-lite"/>
    </source>
</evidence>
<dbReference type="Proteomes" id="UP001200034">
    <property type="component" value="Unassembled WGS sequence"/>
</dbReference>
<proteinExistence type="predicted"/>
<dbReference type="Pfam" id="PF03619">
    <property type="entry name" value="Solute_trans_a"/>
    <property type="match status" value="1"/>
</dbReference>
<feature type="transmembrane region" description="Helical" evidence="6">
    <location>
        <begin position="255"/>
        <end position="275"/>
    </location>
</feature>
<feature type="transmembrane region" description="Helical" evidence="6">
    <location>
        <begin position="211"/>
        <end position="234"/>
    </location>
</feature>
<accession>A0AAD4PN54</accession>
<evidence type="ECO:0000256" key="1">
    <source>
        <dbReference type="ARBA" id="ARBA00004141"/>
    </source>
</evidence>
<feature type="compositionally biased region" description="Polar residues" evidence="5">
    <location>
        <begin position="498"/>
        <end position="508"/>
    </location>
</feature>
<feature type="transmembrane region" description="Helical" evidence="6">
    <location>
        <begin position="295"/>
        <end position="313"/>
    </location>
</feature>
<feature type="compositionally biased region" description="Acidic residues" evidence="5">
    <location>
        <begin position="509"/>
        <end position="541"/>
    </location>
</feature>